<dbReference type="SUPFAM" id="SSF55144">
    <property type="entry name" value="LigT-like"/>
    <property type="match status" value="1"/>
</dbReference>
<dbReference type="AlphaFoldDB" id="A0A975H1K5"/>
<keyword evidence="2" id="KW-1185">Reference proteome</keyword>
<name>A0A975H1K5_9BURK</name>
<dbReference type="Gene3D" id="3.90.1140.10">
    <property type="entry name" value="Cyclic phosphodiesterase"/>
    <property type="match status" value="1"/>
</dbReference>
<evidence type="ECO:0000313" key="2">
    <source>
        <dbReference type="Proteomes" id="UP000663903"/>
    </source>
</evidence>
<sequence length="181" mass="19519">MTDALYVVAFPVLTASAQSALEAVRRLHDPQVDVVQPHVTLVFSQIVDVDQAAREMLRVSSGLRPCQAVFRRAMPWWTGSGPAHVFLVPDEGFSSLGSWHDALHASTSVFAPARRLDIPFVPHMTLGAAPNAAAAGAMASEWNAHQPPIEAMFDHLILGCLQQVSEPRFNTLASAPVGLHP</sequence>
<organism evidence="1 2">
    <name type="scientific">Ottowia testudinis</name>
    <dbReference type="NCBI Taxonomy" id="2816950"/>
    <lineage>
        <taxon>Bacteria</taxon>
        <taxon>Pseudomonadati</taxon>
        <taxon>Pseudomonadota</taxon>
        <taxon>Betaproteobacteria</taxon>
        <taxon>Burkholderiales</taxon>
        <taxon>Comamonadaceae</taxon>
        <taxon>Ottowia</taxon>
    </lineage>
</organism>
<dbReference type="RefSeq" id="WP_208007258.1">
    <property type="nucleotide sequence ID" value="NZ_CP071796.1"/>
</dbReference>
<protein>
    <submittedName>
        <fullName evidence="1">2'-5' RNA ligase family protein</fullName>
    </submittedName>
</protein>
<dbReference type="InterPro" id="IPR009097">
    <property type="entry name" value="Cyclic_Pdiesterase"/>
</dbReference>
<keyword evidence="1" id="KW-0436">Ligase</keyword>
<evidence type="ECO:0000313" key="1">
    <source>
        <dbReference type="EMBL" id="QTD43849.1"/>
    </source>
</evidence>
<dbReference type="GO" id="GO:0016874">
    <property type="term" value="F:ligase activity"/>
    <property type="evidence" value="ECO:0007669"/>
    <property type="project" value="UniProtKB-KW"/>
</dbReference>
<accession>A0A975H1K5</accession>
<dbReference type="KEGG" id="otd:J1M35_11910"/>
<dbReference type="Pfam" id="PF13563">
    <property type="entry name" value="2_5_RNA_ligase2"/>
    <property type="match status" value="1"/>
</dbReference>
<dbReference type="EMBL" id="CP071796">
    <property type="protein sequence ID" value="QTD43849.1"/>
    <property type="molecule type" value="Genomic_DNA"/>
</dbReference>
<proteinExistence type="predicted"/>
<dbReference type="Proteomes" id="UP000663903">
    <property type="component" value="Chromosome"/>
</dbReference>
<reference evidence="1" key="1">
    <citation type="submission" date="2021-03" db="EMBL/GenBank/DDBJ databases">
        <title>Ottowia sp. 27C isolated from the cloaca of a Giant Asian pond turtle (Heosemys grandis).</title>
        <authorList>
            <person name="Spergser J."/>
            <person name="Busse H.-J."/>
        </authorList>
    </citation>
    <scope>NUCLEOTIDE SEQUENCE</scope>
    <source>
        <strain evidence="1">27C</strain>
    </source>
</reference>
<gene>
    <name evidence="1" type="ORF">J1M35_11910</name>
</gene>